<gene>
    <name evidence="2" type="ORF">MD535_19280</name>
</gene>
<evidence type="ECO:0000313" key="2">
    <source>
        <dbReference type="EMBL" id="MCW8348137.1"/>
    </source>
</evidence>
<dbReference type="Pfam" id="PF08241">
    <property type="entry name" value="Methyltransf_11"/>
    <property type="match status" value="1"/>
</dbReference>
<organism evidence="2 3">
    <name type="scientific">Vibrio qingdaonensis</name>
    <dbReference type="NCBI Taxonomy" id="2829491"/>
    <lineage>
        <taxon>Bacteria</taxon>
        <taxon>Pseudomonadati</taxon>
        <taxon>Pseudomonadota</taxon>
        <taxon>Gammaproteobacteria</taxon>
        <taxon>Vibrionales</taxon>
        <taxon>Vibrionaceae</taxon>
        <taxon>Vibrio</taxon>
    </lineage>
</organism>
<protein>
    <submittedName>
        <fullName evidence="2">Class I SAM-dependent methyltransferase</fullName>
    </submittedName>
</protein>
<keyword evidence="2" id="KW-0808">Transferase</keyword>
<keyword evidence="3" id="KW-1185">Reference proteome</keyword>
<comment type="caution">
    <text evidence="2">The sequence shown here is derived from an EMBL/GenBank/DDBJ whole genome shotgun (WGS) entry which is preliminary data.</text>
</comment>
<dbReference type="SUPFAM" id="SSF53335">
    <property type="entry name" value="S-adenosyl-L-methionine-dependent methyltransferases"/>
    <property type="match status" value="1"/>
</dbReference>
<dbReference type="Proteomes" id="UP001155587">
    <property type="component" value="Unassembled WGS sequence"/>
</dbReference>
<dbReference type="GO" id="GO:0032259">
    <property type="term" value="P:methylation"/>
    <property type="evidence" value="ECO:0007669"/>
    <property type="project" value="UniProtKB-KW"/>
</dbReference>
<dbReference type="InterPro" id="IPR029063">
    <property type="entry name" value="SAM-dependent_MTases_sf"/>
</dbReference>
<dbReference type="GO" id="GO:0008757">
    <property type="term" value="F:S-adenosylmethionine-dependent methyltransferase activity"/>
    <property type="evidence" value="ECO:0007669"/>
    <property type="project" value="InterPro"/>
</dbReference>
<dbReference type="PANTHER" id="PTHR43591:SF110">
    <property type="entry name" value="RHODANESE DOMAIN-CONTAINING PROTEIN"/>
    <property type="match status" value="1"/>
</dbReference>
<evidence type="ECO:0000259" key="1">
    <source>
        <dbReference type="Pfam" id="PF08241"/>
    </source>
</evidence>
<feature type="domain" description="Methyltransferase type 11" evidence="1">
    <location>
        <begin position="39"/>
        <end position="134"/>
    </location>
</feature>
<reference evidence="2" key="1">
    <citation type="submission" date="2022-02" db="EMBL/GenBank/DDBJ databases">
        <title>Vibrio sp. nov, a new bacterium isolated from seawater.</title>
        <authorList>
            <person name="Yuan Y."/>
        </authorList>
    </citation>
    <scope>NUCLEOTIDE SEQUENCE</scope>
    <source>
        <strain evidence="2">ZSDZ65</strain>
    </source>
</reference>
<sequence>MEYTGERYVPNVVKSMVITLEHWHRYIMASNFIKGKKVLDVACGTGYGSNMLSRTADSVVGGDISRDNINYCNEIYDAENLTFQVEDIENLSFLDNSFDVVTCFETIEHVDEETQKRALSEIKRVLKPKGVLLITTPNVDSKHYAGVDNEFHIKELDKLEFSDILSKNFKNVRFSSQFQSSCSFILPLNASEKKHTRFLKKNKAPTFAKINLECEVNSVTVYEGKFFIAGCSDGEVSLLESSTLLDDDNSLYKEYDSHIASLQETLGMKDEIIAESNLYIHSLKQAIEEKDEIIRKLIKELKDSD</sequence>
<dbReference type="Gene3D" id="3.40.50.150">
    <property type="entry name" value="Vaccinia Virus protein VP39"/>
    <property type="match status" value="1"/>
</dbReference>
<dbReference type="EMBL" id="JAKRRY010000032">
    <property type="protein sequence ID" value="MCW8348137.1"/>
    <property type="molecule type" value="Genomic_DNA"/>
</dbReference>
<dbReference type="RefSeq" id="WP_265676702.1">
    <property type="nucleotide sequence ID" value="NZ_JAKRRY010000032.1"/>
</dbReference>
<dbReference type="AlphaFoldDB" id="A0A9X3CR55"/>
<proteinExistence type="predicted"/>
<accession>A0A9X3CR55</accession>
<name>A0A9X3CR55_9VIBR</name>
<dbReference type="PANTHER" id="PTHR43591">
    <property type="entry name" value="METHYLTRANSFERASE"/>
    <property type="match status" value="1"/>
</dbReference>
<dbReference type="CDD" id="cd02440">
    <property type="entry name" value="AdoMet_MTases"/>
    <property type="match status" value="1"/>
</dbReference>
<keyword evidence="2" id="KW-0489">Methyltransferase</keyword>
<dbReference type="InterPro" id="IPR013216">
    <property type="entry name" value="Methyltransf_11"/>
</dbReference>
<evidence type="ECO:0000313" key="3">
    <source>
        <dbReference type="Proteomes" id="UP001155587"/>
    </source>
</evidence>